<dbReference type="AlphaFoldDB" id="A0AAW2C1M7"/>
<evidence type="ECO:0000313" key="5">
    <source>
        <dbReference type="Proteomes" id="UP001459277"/>
    </source>
</evidence>
<evidence type="ECO:0000313" key="4">
    <source>
        <dbReference type="EMBL" id="KAK9992007.1"/>
    </source>
</evidence>
<feature type="region of interest" description="Disordered" evidence="1">
    <location>
        <begin position="28"/>
        <end position="55"/>
    </location>
</feature>
<accession>A0AAW2C1M7</accession>
<dbReference type="GO" id="GO:0003677">
    <property type="term" value="F:DNA binding"/>
    <property type="evidence" value="ECO:0007669"/>
    <property type="project" value="InterPro"/>
</dbReference>
<dbReference type="EMBL" id="JAZDWU010000009">
    <property type="protein sequence ID" value="KAK9992007.1"/>
    <property type="molecule type" value="Genomic_DNA"/>
</dbReference>
<dbReference type="Pfam" id="PF05699">
    <property type="entry name" value="Dimer_Tnp_hAT"/>
    <property type="match status" value="1"/>
</dbReference>
<gene>
    <name evidence="4" type="ORF">SO802_026992</name>
</gene>
<reference evidence="4 5" key="1">
    <citation type="submission" date="2024-01" db="EMBL/GenBank/DDBJ databases">
        <title>A telomere-to-telomere, gap-free genome of sweet tea (Lithocarpus litseifolius).</title>
        <authorList>
            <person name="Zhou J."/>
        </authorList>
    </citation>
    <scope>NUCLEOTIDE SEQUENCE [LARGE SCALE GENOMIC DNA]</scope>
    <source>
        <strain evidence="4">Zhou-2022a</strain>
        <tissue evidence="4">Leaf</tissue>
    </source>
</reference>
<dbReference type="Proteomes" id="UP001459277">
    <property type="component" value="Unassembled WGS sequence"/>
</dbReference>
<evidence type="ECO:0000259" key="3">
    <source>
        <dbReference type="Pfam" id="PF14372"/>
    </source>
</evidence>
<proteinExistence type="predicted"/>
<evidence type="ECO:0000256" key="1">
    <source>
        <dbReference type="SAM" id="MobiDB-lite"/>
    </source>
</evidence>
<comment type="caution">
    <text evidence="4">The sequence shown here is derived from an EMBL/GenBank/DDBJ whole genome shotgun (WGS) entry which is preliminary data.</text>
</comment>
<keyword evidence="5" id="KW-1185">Reference proteome</keyword>
<dbReference type="GO" id="GO:0046983">
    <property type="term" value="F:protein dimerization activity"/>
    <property type="evidence" value="ECO:0007669"/>
    <property type="project" value="InterPro"/>
</dbReference>
<dbReference type="InterPro" id="IPR025525">
    <property type="entry name" value="hAT-like_transposase_RNase-H"/>
</dbReference>
<dbReference type="Pfam" id="PF14372">
    <property type="entry name" value="hAT-like_RNase-H"/>
    <property type="match status" value="1"/>
</dbReference>
<feature type="compositionally biased region" description="Polar residues" evidence="1">
    <location>
        <begin position="429"/>
        <end position="447"/>
    </location>
</feature>
<protein>
    <submittedName>
        <fullName evidence="4">Uncharacterized protein</fullName>
    </submittedName>
</protein>
<feature type="compositionally biased region" description="Basic and acidic residues" evidence="1">
    <location>
        <begin position="448"/>
        <end position="457"/>
    </location>
</feature>
<feature type="domain" description="HAT C-terminal dimerisation" evidence="2">
    <location>
        <begin position="481"/>
        <end position="563"/>
    </location>
</feature>
<dbReference type="InterPro" id="IPR008906">
    <property type="entry name" value="HATC_C_dom"/>
</dbReference>
<feature type="compositionally biased region" description="Polar residues" evidence="1">
    <location>
        <begin position="41"/>
        <end position="51"/>
    </location>
</feature>
<feature type="domain" description="hAT-like transposase RNase-H fold" evidence="3">
    <location>
        <begin position="327"/>
        <end position="424"/>
    </location>
</feature>
<evidence type="ECO:0000259" key="2">
    <source>
        <dbReference type="Pfam" id="PF05699"/>
    </source>
</evidence>
<name>A0AAW2C1M7_9ROSI</name>
<organism evidence="4 5">
    <name type="scientific">Lithocarpus litseifolius</name>
    <dbReference type="NCBI Taxonomy" id="425828"/>
    <lineage>
        <taxon>Eukaryota</taxon>
        <taxon>Viridiplantae</taxon>
        <taxon>Streptophyta</taxon>
        <taxon>Embryophyta</taxon>
        <taxon>Tracheophyta</taxon>
        <taxon>Spermatophyta</taxon>
        <taxon>Magnoliopsida</taxon>
        <taxon>eudicotyledons</taxon>
        <taxon>Gunneridae</taxon>
        <taxon>Pentapetalae</taxon>
        <taxon>rosids</taxon>
        <taxon>fabids</taxon>
        <taxon>Fagales</taxon>
        <taxon>Fagaceae</taxon>
        <taxon>Lithocarpus</taxon>
    </lineage>
</organism>
<sequence length="596" mass="68898">MFCHELLFWLSDMEADDENHQTNVVESDNDACGHECDHGNSRGSSSDGENSVNDDDYDFEQRNASRFLGFLTCTNDVLPLEGMFMHTLRIRDPVFEGVSFDSIKDDCLIHYEKMKENAEQVLRNFDGQISLSVDILRCRKAYEYTCLKAHFITEDWNLRNWVLNFRRINATWEDDCLFGAILKALRGWNIGNKIASITFLTDWAYDEGIDNVKEYVQEMKKLQFNGQIFRLYCSADIFKSMVQDAFKVISGTICTIDELMYFGKPSYLWDLAYDRLKMALECEAKGEFGKEEYDNCDKPSADEWKKVEGICKLLESLYNAAKALYETKDATANIYLQNLREARATLTKEANSSDSFIRDVAAKMHERFEEYWKNMFLVLAIATVMDPRCKITYFEFSSSKYGGDDDTAEVSTVVMAIRSLYDDYSIQFPETENPVSNPISDSGGESSRQVKRERLSSDDSSNQLQDYQQFIESTSQPLKSELDIYLEEPVLPWTQDFNILSWWRAACPRYPILSRIARDYLPVPMSVVTSMDAFFTIEREISPRYASLKPDLMNAIMCTRSWFPDELKSVVGASLGFEEMLEEMDFVEDLYLSLRH</sequence>
<feature type="compositionally biased region" description="Basic and acidic residues" evidence="1">
    <location>
        <begin position="31"/>
        <end position="40"/>
    </location>
</feature>
<dbReference type="PANTHER" id="PTHR23272:SF135">
    <property type="entry name" value="ZINC FINGER BED DOMAIN-CONTAINING PROTEIN DAYSLEEPER-LIKE"/>
    <property type="match status" value="1"/>
</dbReference>
<dbReference type="PANTHER" id="PTHR23272">
    <property type="entry name" value="BED FINGER-RELATED"/>
    <property type="match status" value="1"/>
</dbReference>
<dbReference type="InterPro" id="IPR012337">
    <property type="entry name" value="RNaseH-like_sf"/>
</dbReference>
<feature type="region of interest" description="Disordered" evidence="1">
    <location>
        <begin position="429"/>
        <end position="463"/>
    </location>
</feature>
<dbReference type="SUPFAM" id="SSF53098">
    <property type="entry name" value="Ribonuclease H-like"/>
    <property type="match status" value="1"/>
</dbReference>